<proteinExistence type="predicted"/>
<keyword evidence="3" id="KW-1185">Reference proteome</keyword>
<feature type="region of interest" description="Disordered" evidence="1">
    <location>
        <begin position="65"/>
        <end position="105"/>
    </location>
</feature>
<accession>A0ABN9L772</accession>
<name>A0ABN9L772_9NEOB</name>
<comment type="caution">
    <text evidence="2">The sequence shown here is derived from an EMBL/GenBank/DDBJ whole genome shotgun (WGS) entry which is preliminary data.</text>
</comment>
<feature type="compositionally biased region" description="Basic residues" evidence="1">
    <location>
        <begin position="96"/>
        <end position="105"/>
    </location>
</feature>
<feature type="compositionally biased region" description="Acidic residues" evidence="1">
    <location>
        <begin position="75"/>
        <end position="90"/>
    </location>
</feature>
<gene>
    <name evidence="2" type="ORF">RIMI_LOCUS4881307</name>
</gene>
<protein>
    <submittedName>
        <fullName evidence="2">Uncharacterized protein</fullName>
    </submittedName>
</protein>
<evidence type="ECO:0000313" key="3">
    <source>
        <dbReference type="Proteomes" id="UP001176940"/>
    </source>
</evidence>
<dbReference type="EMBL" id="CAUEEQ010008079">
    <property type="protein sequence ID" value="CAJ0931790.1"/>
    <property type="molecule type" value="Genomic_DNA"/>
</dbReference>
<evidence type="ECO:0000313" key="2">
    <source>
        <dbReference type="EMBL" id="CAJ0931790.1"/>
    </source>
</evidence>
<evidence type="ECO:0000256" key="1">
    <source>
        <dbReference type="SAM" id="MobiDB-lite"/>
    </source>
</evidence>
<dbReference type="Proteomes" id="UP001176940">
    <property type="component" value="Unassembled WGS sequence"/>
</dbReference>
<organism evidence="2 3">
    <name type="scientific">Ranitomeya imitator</name>
    <name type="common">mimic poison frog</name>
    <dbReference type="NCBI Taxonomy" id="111125"/>
    <lineage>
        <taxon>Eukaryota</taxon>
        <taxon>Metazoa</taxon>
        <taxon>Chordata</taxon>
        <taxon>Craniata</taxon>
        <taxon>Vertebrata</taxon>
        <taxon>Euteleostomi</taxon>
        <taxon>Amphibia</taxon>
        <taxon>Batrachia</taxon>
        <taxon>Anura</taxon>
        <taxon>Neobatrachia</taxon>
        <taxon>Hyloidea</taxon>
        <taxon>Dendrobatidae</taxon>
        <taxon>Dendrobatinae</taxon>
        <taxon>Ranitomeya</taxon>
    </lineage>
</organism>
<reference evidence="2" key="1">
    <citation type="submission" date="2023-07" db="EMBL/GenBank/DDBJ databases">
        <authorList>
            <person name="Stuckert A."/>
        </authorList>
    </citation>
    <scope>NUCLEOTIDE SEQUENCE</scope>
</reference>
<sequence length="105" mass="11491">MEQKKKGKTHMFSVHFRQNHAGRQSPDVPMHSTAPQAKLKAGLSVETYKLQPRDITKGLGTWSIEASSSAGMGPGEDEVLEGEELSDEEGLATGPPKKKLYMKPK</sequence>